<dbReference type="Gene3D" id="1.10.287.470">
    <property type="entry name" value="Helix hairpin bin"/>
    <property type="match status" value="1"/>
</dbReference>
<dbReference type="GO" id="GO:0030313">
    <property type="term" value="C:cell envelope"/>
    <property type="evidence" value="ECO:0007669"/>
    <property type="project" value="UniProtKB-SubCell"/>
</dbReference>
<evidence type="ECO:0000256" key="1">
    <source>
        <dbReference type="ARBA" id="ARBA00004196"/>
    </source>
</evidence>
<dbReference type="Gene3D" id="2.40.30.170">
    <property type="match status" value="1"/>
</dbReference>
<comment type="caution">
    <text evidence="3">The sequence shown here is derived from an EMBL/GenBank/DDBJ whole genome shotgun (WGS) entry which is preliminary data.</text>
</comment>
<evidence type="ECO:0000256" key="2">
    <source>
        <dbReference type="ARBA" id="ARBA00023054"/>
    </source>
</evidence>
<evidence type="ECO:0000313" key="3">
    <source>
        <dbReference type="EMBL" id="MBB2206303.1"/>
    </source>
</evidence>
<protein>
    <submittedName>
        <fullName evidence="3">HlyD family secretion protein</fullName>
    </submittedName>
</protein>
<dbReference type="PANTHER" id="PTHR32347:SF29">
    <property type="entry name" value="UPF0194 MEMBRANE PROTEIN YBHG"/>
    <property type="match status" value="1"/>
</dbReference>
<comment type="subcellular location">
    <subcellularLocation>
        <location evidence="1">Cell envelope</location>
    </subcellularLocation>
</comment>
<gene>
    <name evidence="3" type="ORF">HLH27_14950</name>
</gene>
<proteinExistence type="predicted"/>
<dbReference type="Gene3D" id="2.40.50.100">
    <property type="match status" value="1"/>
</dbReference>
<keyword evidence="4" id="KW-1185">Reference proteome</keyword>
<organism evidence="3 4">
    <name type="scientific">Gluconacetobacter takamatsuzukensis</name>
    <dbReference type="NCBI Taxonomy" id="1286190"/>
    <lineage>
        <taxon>Bacteria</taxon>
        <taxon>Pseudomonadati</taxon>
        <taxon>Pseudomonadota</taxon>
        <taxon>Alphaproteobacteria</taxon>
        <taxon>Acetobacterales</taxon>
        <taxon>Acetobacteraceae</taxon>
        <taxon>Gluconacetobacter</taxon>
    </lineage>
</organism>
<dbReference type="InterPro" id="IPR050465">
    <property type="entry name" value="UPF0194_transport"/>
</dbReference>
<dbReference type="AlphaFoldDB" id="A0A7W4PQF4"/>
<evidence type="ECO:0000313" key="4">
    <source>
        <dbReference type="Proteomes" id="UP000540556"/>
    </source>
</evidence>
<dbReference type="PANTHER" id="PTHR32347">
    <property type="entry name" value="EFFLUX SYSTEM COMPONENT YKNX-RELATED"/>
    <property type="match status" value="1"/>
</dbReference>
<sequence>MSQVPPRDIAGRDVRQADLLLFSGILELCERIRTCPRDELDFVLVNETRELIPYQQAALYAQATHAVTAVSGVAVFERSAPYVRWIGSVFAAVARQESGVRDGSAAAPVRALTAADLPEEIGAAWGSWLGGHALLVQLGSRHGPLGKWLLARAEPWTAREARLLALVGGAYAEARQLADLPHRPPARHRARRWVLAGAALVAAVALYPVRSWVLAPAEVVAADPAYIRAPFAGIVRQIDAPPNGPVQAGAVVVELERAQLESQYQVASKAWQVARTEYDEAAQAGMSDQKARAQAEQLRGRIDEEAAQMRYQDELLRKASIPAPMSGLALYNDPSEWIGRPVEAGERILMVAPALSRRIEIRLPVTEIGHFDPGSTVRFFDNVRPDRPNEGHLVFASYGSSATTAGILAYTLRADMRADMRLGLKGTARIYGPRHVLILWALRKPLSIVRQWLSF</sequence>
<dbReference type="RefSeq" id="WP_182950844.1">
    <property type="nucleotide sequence ID" value="NZ_JABEQK010000014.1"/>
</dbReference>
<name>A0A7W4PQF4_9PROT</name>
<dbReference type="EMBL" id="JABEQK010000014">
    <property type="protein sequence ID" value="MBB2206303.1"/>
    <property type="molecule type" value="Genomic_DNA"/>
</dbReference>
<dbReference type="Proteomes" id="UP000540556">
    <property type="component" value="Unassembled WGS sequence"/>
</dbReference>
<accession>A0A7W4PQF4</accession>
<dbReference type="SUPFAM" id="SSF111369">
    <property type="entry name" value="HlyD-like secretion proteins"/>
    <property type="match status" value="1"/>
</dbReference>
<keyword evidence="2" id="KW-0175">Coiled coil</keyword>
<reference evidence="3 4" key="1">
    <citation type="submission" date="2020-04" db="EMBL/GenBank/DDBJ databases">
        <title>Description of novel Gluconacetobacter.</title>
        <authorList>
            <person name="Sombolestani A."/>
        </authorList>
    </citation>
    <scope>NUCLEOTIDE SEQUENCE [LARGE SCALE GENOMIC DNA]</scope>
    <source>
        <strain evidence="3 4">LMG 27800</strain>
    </source>
</reference>